<protein>
    <recommendedName>
        <fullName evidence="3">LOB domain-containing protein</fullName>
    </recommendedName>
</protein>
<evidence type="ECO:0000259" key="3">
    <source>
        <dbReference type="PROSITE" id="PS50891"/>
    </source>
</evidence>
<dbReference type="PANTHER" id="PTHR31301:SF131">
    <property type="entry name" value="LOB DOMAIN-CONTAINING PROTEIN 28"/>
    <property type="match status" value="1"/>
</dbReference>
<reference evidence="4" key="1">
    <citation type="submission" date="2021-01" db="EMBL/GenBank/DDBJ databases">
        <authorList>
            <person name="Bezrukov I."/>
        </authorList>
    </citation>
    <scope>NUCLEOTIDE SEQUENCE</scope>
</reference>
<organism evidence="4 5">
    <name type="scientific">Arabidopsis arenosa</name>
    <name type="common">Sand rock-cress</name>
    <name type="synonym">Cardaminopsis arenosa</name>
    <dbReference type="NCBI Taxonomy" id="38785"/>
    <lineage>
        <taxon>Eukaryota</taxon>
        <taxon>Viridiplantae</taxon>
        <taxon>Streptophyta</taxon>
        <taxon>Embryophyta</taxon>
        <taxon>Tracheophyta</taxon>
        <taxon>Spermatophyta</taxon>
        <taxon>Magnoliopsida</taxon>
        <taxon>eudicotyledons</taxon>
        <taxon>Gunneridae</taxon>
        <taxon>Pentapetalae</taxon>
        <taxon>rosids</taxon>
        <taxon>malvids</taxon>
        <taxon>Brassicales</taxon>
        <taxon>Brassicaceae</taxon>
        <taxon>Camelineae</taxon>
        <taxon>Arabidopsis</taxon>
    </lineage>
</organism>
<evidence type="ECO:0000313" key="5">
    <source>
        <dbReference type="Proteomes" id="UP000682877"/>
    </source>
</evidence>
<sequence length="126" mass="14678">MEPCKCQDLRQQCTEECVLAPYLQPNKPEKYASLSTVFDISRVARYLMDIEPSQRQACVDSFCFEAEARLCDPIRGSTGLIHLLKRQVQDLELHLKMAKRDLQEILQRNRMARPQDHQNSFVRSPL</sequence>
<feature type="domain" description="LOB" evidence="3">
    <location>
        <begin position="1"/>
        <end position="102"/>
    </location>
</feature>
<evidence type="ECO:0000256" key="1">
    <source>
        <dbReference type="ARBA" id="ARBA00005474"/>
    </source>
</evidence>
<comment type="similarity">
    <text evidence="1">Belongs to the LOB domain-containing protein family.</text>
</comment>
<dbReference type="Proteomes" id="UP000682877">
    <property type="component" value="Chromosome 5"/>
</dbReference>
<accession>A0A8S2AI83</accession>
<evidence type="ECO:0000256" key="2">
    <source>
        <dbReference type="SAM" id="Coils"/>
    </source>
</evidence>
<keyword evidence="2" id="KW-0175">Coiled coil</keyword>
<dbReference type="PANTHER" id="PTHR31301">
    <property type="entry name" value="LOB DOMAIN-CONTAINING PROTEIN 4-RELATED"/>
    <property type="match status" value="1"/>
</dbReference>
<dbReference type="EMBL" id="LR999455">
    <property type="protein sequence ID" value="CAE6075728.1"/>
    <property type="molecule type" value="Genomic_DNA"/>
</dbReference>
<name>A0A8S2AI83_ARAAE</name>
<dbReference type="InterPro" id="IPR004883">
    <property type="entry name" value="LOB"/>
</dbReference>
<evidence type="ECO:0000313" key="4">
    <source>
        <dbReference type="EMBL" id="CAE6075728.1"/>
    </source>
</evidence>
<dbReference type="AlphaFoldDB" id="A0A8S2AI83"/>
<proteinExistence type="inferred from homology"/>
<dbReference type="PROSITE" id="PS50891">
    <property type="entry name" value="LOB"/>
    <property type="match status" value="1"/>
</dbReference>
<keyword evidence="5" id="KW-1185">Reference proteome</keyword>
<gene>
    <name evidence="4" type="ORF">AARE701A_LOCUS13029</name>
</gene>
<dbReference type="Pfam" id="PF03195">
    <property type="entry name" value="LOB"/>
    <property type="match status" value="1"/>
</dbReference>
<feature type="coiled-coil region" evidence="2">
    <location>
        <begin position="81"/>
        <end position="108"/>
    </location>
</feature>